<name>A0A481Z7Q2_9VIRU</name>
<reference evidence="5" key="1">
    <citation type="journal article" date="2019" name="MBio">
        <title>Virus Genomes from Deep Sea Sediments Expand the Ocean Megavirome and Support Independent Origins of Viral Gigantism.</title>
        <authorList>
            <person name="Backstrom D."/>
            <person name="Yutin N."/>
            <person name="Jorgensen S.L."/>
            <person name="Dharamshi J."/>
            <person name="Homa F."/>
            <person name="Zaremba-Niedwiedzka K."/>
            <person name="Spang A."/>
            <person name="Wolf Y.I."/>
            <person name="Koonin E.V."/>
            <person name="Ettema T.J."/>
        </authorList>
    </citation>
    <scope>NUCLEOTIDE SEQUENCE</scope>
</reference>
<dbReference type="SUPFAM" id="SSF54928">
    <property type="entry name" value="RNA-binding domain, RBD"/>
    <property type="match status" value="1"/>
</dbReference>
<dbReference type="Pfam" id="PF00076">
    <property type="entry name" value="RRM_1"/>
    <property type="match status" value="1"/>
</dbReference>
<dbReference type="InterPro" id="IPR012677">
    <property type="entry name" value="Nucleotide-bd_a/b_plait_sf"/>
</dbReference>
<evidence type="ECO:0000259" key="4">
    <source>
        <dbReference type="PROSITE" id="PS50102"/>
    </source>
</evidence>
<sequence length="170" mass="20107">MSTCIETLAEDPNSWSSIVDAYLKEEEEEIPIFIPIQYEPNEPNDIGNKNEESTVEKNKNKKNRKRPRKNKEEWTVVKKKVKKPKKENTTLILKNLPYYSTFKEDLMYFFKSYGHIQYIDILTRKDGNCTGIAFVKFKKKECSDKALEELNKFTYSGRTISIKYAEERKK</sequence>
<evidence type="ECO:0000256" key="2">
    <source>
        <dbReference type="ARBA" id="ARBA00022884"/>
    </source>
</evidence>
<evidence type="ECO:0000256" key="1">
    <source>
        <dbReference type="ARBA" id="ARBA00022737"/>
    </source>
</evidence>
<dbReference type="InterPro" id="IPR035979">
    <property type="entry name" value="RBD_domain_sf"/>
</dbReference>
<dbReference type="PANTHER" id="PTHR48039">
    <property type="entry name" value="RNA-BINDING MOTIF PROTEIN 14B"/>
    <property type="match status" value="1"/>
</dbReference>
<dbReference type="PANTHER" id="PTHR48039:SF5">
    <property type="entry name" value="RNA-BINDING PROTEIN 28"/>
    <property type="match status" value="1"/>
</dbReference>
<protein>
    <submittedName>
        <fullName evidence="5">RNA recognition motif protein</fullName>
    </submittedName>
</protein>
<dbReference type="SMART" id="SM00360">
    <property type="entry name" value="RRM"/>
    <property type="match status" value="1"/>
</dbReference>
<feature type="domain" description="RRM" evidence="4">
    <location>
        <begin position="89"/>
        <end position="167"/>
    </location>
</feature>
<dbReference type="CDD" id="cd00590">
    <property type="entry name" value="RRM_SF"/>
    <property type="match status" value="1"/>
</dbReference>
<evidence type="ECO:0000313" key="5">
    <source>
        <dbReference type="EMBL" id="QBK91412.1"/>
    </source>
</evidence>
<accession>A0A481Z7Q2</accession>
<keyword evidence="2" id="KW-0694">RNA-binding</keyword>
<feature type="compositionally biased region" description="Basic and acidic residues" evidence="3">
    <location>
        <begin position="48"/>
        <end position="58"/>
    </location>
</feature>
<dbReference type="EMBL" id="MK500536">
    <property type="protein sequence ID" value="QBK91412.1"/>
    <property type="molecule type" value="Genomic_DNA"/>
</dbReference>
<feature type="region of interest" description="Disordered" evidence="3">
    <location>
        <begin position="38"/>
        <end position="73"/>
    </location>
</feature>
<dbReference type="PROSITE" id="PS50102">
    <property type="entry name" value="RRM"/>
    <property type="match status" value="1"/>
</dbReference>
<evidence type="ECO:0000256" key="3">
    <source>
        <dbReference type="SAM" id="MobiDB-lite"/>
    </source>
</evidence>
<proteinExistence type="predicted"/>
<dbReference type="GO" id="GO:0003729">
    <property type="term" value="F:mRNA binding"/>
    <property type="evidence" value="ECO:0007669"/>
    <property type="project" value="TreeGrafter"/>
</dbReference>
<dbReference type="InterPro" id="IPR051945">
    <property type="entry name" value="RRM_MRD1_RNA_proc_ribogen"/>
</dbReference>
<dbReference type="Gene3D" id="3.30.70.330">
    <property type="match status" value="1"/>
</dbReference>
<keyword evidence="1" id="KW-0677">Repeat</keyword>
<organism evidence="5">
    <name type="scientific">Pithovirus LCPAC302</name>
    <dbReference type="NCBI Taxonomy" id="2506593"/>
    <lineage>
        <taxon>Viruses</taxon>
        <taxon>Pithoviruses</taxon>
    </lineage>
</organism>
<feature type="compositionally biased region" description="Basic residues" evidence="3">
    <location>
        <begin position="59"/>
        <end position="69"/>
    </location>
</feature>
<gene>
    <name evidence="5" type="ORF">LCPAC302_00320</name>
</gene>
<dbReference type="InterPro" id="IPR000504">
    <property type="entry name" value="RRM_dom"/>
</dbReference>